<gene>
    <name evidence="4" type="primary">LOC100207414</name>
</gene>
<dbReference type="Gene3D" id="3.40.20.10">
    <property type="entry name" value="Severin"/>
    <property type="match status" value="6"/>
</dbReference>
<dbReference type="InterPro" id="IPR029006">
    <property type="entry name" value="ADF-H/Gelsolin-like_dom_sf"/>
</dbReference>
<dbReference type="RefSeq" id="XP_065670259.1">
    <property type="nucleotide sequence ID" value="XM_065814187.1"/>
</dbReference>
<dbReference type="SUPFAM" id="SSF55753">
    <property type="entry name" value="Actin depolymerizing proteins"/>
    <property type="match status" value="6"/>
</dbReference>
<sequence length="766" mass="90108">MLISGKYAEECFNNIGNKNGVKTWRIQNERLIIQLKRNFGTFHDAEIYILLQTSKEDSIVKRSLYLWIGSQSTNNDQEEAIKIFTKAESYVGRANVYIHFQNNESCYFMDMFPNGIKYLIGYADSFRHFENGQYVKRLFHVKGKRNIRIEQVPCSYLSMSDGNTFILDDEWMIYCWNGRGSNKIEKIRSLQTAQMIRDQFCYGKAKIIIADAGIDEKEEMQFFEALGEKGPIKPKTQRNEQKVDSHPKLYRITKKPSDITTIPLHHSLLNSTDCYILDLNSFGLFGWIGATAKQKITAYVFNFAKENNYPKNTRIHIMHEGNELKQFTDFFLGWRYRTNQQISERIGNDLINDHINSMVDDASGPIKIWRVKDFRRVPWPTQNYGIFYDTECYIVYYKSNNTPQQIIYIWQGKSSKEEDKADTFHFAQELDDALNGCATLISVVNTMEPEHFVRIFKGKLTILYENTQDFDDEKNVVSKPKNKLFNTNNKISFYHIKGTIPYNTLVRQIPPHGSLLHSDNIFLLHLGKKTYVWEGKLASELEKDYGELVADRIAPNGDLIIVQEGFEPKEFWKALGGMQKYNLQKQEKAIKKRDGLRLYKYSNKLGKFNEIFPFDQKDLNADEVMILDHYNQVFVWVGKFANRLEKERAWDTLKEFLENVSNGRNMAEIGTFQIKQGLEPNGFIELFERWDPELQDKKSYEELKREIQKENIFIKYPERSLTSRTPSLQVTPKSQRYEKRLRYSYSCENLRNPQTFRTDFINQRWK</sequence>
<organism evidence="3 4">
    <name type="scientific">Hydra vulgaris</name>
    <name type="common">Hydra</name>
    <name type="synonym">Hydra attenuata</name>
    <dbReference type="NCBI Taxonomy" id="6087"/>
    <lineage>
        <taxon>Eukaryota</taxon>
        <taxon>Metazoa</taxon>
        <taxon>Cnidaria</taxon>
        <taxon>Hydrozoa</taxon>
        <taxon>Hydroidolina</taxon>
        <taxon>Anthoathecata</taxon>
        <taxon>Aplanulata</taxon>
        <taxon>Hydridae</taxon>
        <taxon>Hydra</taxon>
    </lineage>
</organism>
<keyword evidence="1" id="KW-0677">Repeat</keyword>
<dbReference type="GeneID" id="100207414"/>
<dbReference type="InterPro" id="IPR007123">
    <property type="entry name" value="Gelsolin-like_dom"/>
</dbReference>
<evidence type="ECO:0000259" key="2">
    <source>
        <dbReference type="Pfam" id="PF00626"/>
    </source>
</evidence>
<evidence type="ECO:0000256" key="1">
    <source>
        <dbReference type="ARBA" id="ARBA00022737"/>
    </source>
</evidence>
<dbReference type="PRINTS" id="PR00597">
    <property type="entry name" value="GELSOLIN"/>
</dbReference>
<keyword evidence="3" id="KW-1185">Reference proteome</keyword>
<dbReference type="PANTHER" id="PTHR11977">
    <property type="entry name" value="VILLIN"/>
    <property type="match status" value="1"/>
</dbReference>
<dbReference type="SMART" id="SM00262">
    <property type="entry name" value="GEL"/>
    <property type="match status" value="6"/>
</dbReference>
<proteinExistence type="predicted"/>
<dbReference type="Proteomes" id="UP001652625">
    <property type="component" value="Chromosome 12"/>
</dbReference>
<reference evidence="4" key="1">
    <citation type="submission" date="2025-08" db="UniProtKB">
        <authorList>
            <consortium name="RefSeq"/>
        </authorList>
    </citation>
    <scope>IDENTIFICATION</scope>
</reference>
<dbReference type="InterPro" id="IPR007122">
    <property type="entry name" value="Villin/Gelsolin"/>
</dbReference>
<dbReference type="PANTHER" id="PTHR11977:SF51">
    <property type="entry name" value="PROTEIN FLIGHTLESS-1 HOMOLOG"/>
    <property type="match status" value="1"/>
</dbReference>
<accession>A0ABM4D7G8</accession>
<dbReference type="Pfam" id="PF00626">
    <property type="entry name" value="Gelsolin"/>
    <property type="match status" value="3"/>
</dbReference>
<protein>
    <submittedName>
        <fullName evidence="4">Advillin isoform X2</fullName>
    </submittedName>
</protein>
<feature type="domain" description="Gelsolin-like" evidence="2">
    <location>
        <begin position="613"/>
        <end position="671"/>
    </location>
</feature>
<feature type="domain" description="Gelsolin-like" evidence="2">
    <location>
        <begin position="147"/>
        <end position="210"/>
    </location>
</feature>
<evidence type="ECO:0000313" key="3">
    <source>
        <dbReference type="Proteomes" id="UP001652625"/>
    </source>
</evidence>
<feature type="domain" description="Gelsolin-like" evidence="2">
    <location>
        <begin position="262"/>
        <end position="327"/>
    </location>
</feature>
<evidence type="ECO:0000313" key="4">
    <source>
        <dbReference type="RefSeq" id="XP_065670259.1"/>
    </source>
</evidence>
<name>A0ABM4D7G8_HYDVU</name>